<evidence type="ECO:0000313" key="6">
    <source>
        <dbReference type="Proteomes" id="UP000634308"/>
    </source>
</evidence>
<evidence type="ECO:0000256" key="2">
    <source>
        <dbReference type="ARBA" id="ARBA00022670"/>
    </source>
</evidence>
<dbReference type="SMART" id="SM00228">
    <property type="entry name" value="PDZ"/>
    <property type="match status" value="1"/>
</dbReference>
<organism evidence="5 6">
    <name type="scientific">Deinococcus seoulensis</name>
    <dbReference type="NCBI Taxonomy" id="1837379"/>
    <lineage>
        <taxon>Bacteria</taxon>
        <taxon>Thermotogati</taxon>
        <taxon>Deinococcota</taxon>
        <taxon>Deinococci</taxon>
        <taxon>Deinococcales</taxon>
        <taxon>Deinococcaceae</taxon>
        <taxon>Deinococcus</taxon>
    </lineage>
</organism>
<evidence type="ECO:0000313" key="5">
    <source>
        <dbReference type="EMBL" id="GGR74838.1"/>
    </source>
</evidence>
<accession>A0ABQ2RWL2</accession>
<protein>
    <submittedName>
        <fullName evidence="5">Serine protease</fullName>
    </submittedName>
</protein>
<dbReference type="Pfam" id="PF13180">
    <property type="entry name" value="PDZ_2"/>
    <property type="match status" value="1"/>
</dbReference>
<keyword evidence="2 5" id="KW-0645">Protease</keyword>
<reference evidence="6" key="1">
    <citation type="journal article" date="2019" name="Int. J. Syst. Evol. Microbiol.">
        <title>The Global Catalogue of Microorganisms (GCM) 10K type strain sequencing project: providing services to taxonomists for standard genome sequencing and annotation.</title>
        <authorList>
            <consortium name="The Broad Institute Genomics Platform"/>
            <consortium name="The Broad Institute Genome Sequencing Center for Infectious Disease"/>
            <person name="Wu L."/>
            <person name="Ma J."/>
        </authorList>
    </citation>
    <scope>NUCLEOTIDE SEQUENCE [LARGE SCALE GENOMIC DNA]</scope>
    <source>
        <strain evidence="6">JCM 31404</strain>
    </source>
</reference>
<keyword evidence="3" id="KW-0378">Hydrolase</keyword>
<evidence type="ECO:0000256" key="1">
    <source>
        <dbReference type="ARBA" id="ARBA00010541"/>
    </source>
</evidence>
<proteinExistence type="inferred from homology"/>
<dbReference type="GO" id="GO:0008233">
    <property type="term" value="F:peptidase activity"/>
    <property type="evidence" value="ECO:0007669"/>
    <property type="project" value="UniProtKB-KW"/>
</dbReference>
<name>A0ABQ2RWL2_9DEIO</name>
<dbReference type="InterPro" id="IPR043504">
    <property type="entry name" value="Peptidase_S1_PA_chymotrypsin"/>
</dbReference>
<dbReference type="Gene3D" id="2.40.10.10">
    <property type="entry name" value="Trypsin-like serine proteases"/>
    <property type="match status" value="2"/>
</dbReference>
<keyword evidence="6" id="KW-1185">Reference proteome</keyword>
<feature type="domain" description="PDZ" evidence="4">
    <location>
        <begin position="232"/>
        <end position="348"/>
    </location>
</feature>
<comment type="caution">
    <text evidence="5">The sequence shown here is derived from an EMBL/GenBank/DDBJ whole genome shotgun (WGS) entry which is preliminary data.</text>
</comment>
<gene>
    <name evidence="5" type="ORF">GCM10008959_40010</name>
</gene>
<dbReference type="InterPro" id="IPR009003">
    <property type="entry name" value="Peptidase_S1_PA"/>
</dbReference>
<dbReference type="InterPro" id="IPR001940">
    <property type="entry name" value="Peptidase_S1C"/>
</dbReference>
<dbReference type="Gene3D" id="2.30.42.10">
    <property type="match status" value="1"/>
</dbReference>
<evidence type="ECO:0000256" key="3">
    <source>
        <dbReference type="ARBA" id="ARBA00022801"/>
    </source>
</evidence>
<dbReference type="GO" id="GO:0006508">
    <property type="term" value="P:proteolysis"/>
    <property type="evidence" value="ECO:0007669"/>
    <property type="project" value="UniProtKB-KW"/>
</dbReference>
<dbReference type="InterPro" id="IPR001478">
    <property type="entry name" value="PDZ"/>
</dbReference>
<dbReference type="PRINTS" id="PR00834">
    <property type="entry name" value="PROTEASES2C"/>
</dbReference>
<dbReference type="PANTHER" id="PTHR43343">
    <property type="entry name" value="PEPTIDASE S12"/>
    <property type="match status" value="1"/>
</dbReference>
<dbReference type="InterPro" id="IPR051201">
    <property type="entry name" value="Chloro_Bact_Ser_Proteases"/>
</dbReference>
<sequence length="365" mass="38084">MLALPLWAAPVAAQSAPAAAPGAAERRATTARPAPLTAAEESRLQALFQKARPATLRIEQCVPTRCDDPDGVGSAVLISADGLALTAYHVVKGARNLSAQTLDRKRYAVEVVGYNDQDDLALLRVKVPAGTPFLPLATGAPGVGNIALAIGNGNGDFLRPKTGRLTGLDSDAGRADFPPGTLELSAPVVPGDSGGPVLNATGQVTGIVSYLRLEGRRSRAYAVPVTVTDARLTALKRGEKRDAPVIGITLGGAFGDLFMLTEKDFVTLSRLLKLGDTPGAFFTGVSRGSPAEKAGLQPLRLDGNDERVSGDIVTAVNGKRIVNFSEFQYAVRAFQPGDTVTLTVLRGGKTLQVPVTLTGRSQVDN</sequence>
<dbReference type="PROSITE" id="PS50106">
    <property type="entry name" value="PDZ"/>
    <property type="match status" value="1"/>
</dbReference>
<comment type="similarity">
    <text evidence="1">Belongs to the peptidase S1C family.</text>
</comment>
<dbReference type="PANTHER" id="PTHR43343:SF3">
    <property type="entry name" value="PROTEASE DO-LIKE 8, CHLOROPLASTIC"/>
    <property type="match status" value="1"/>
</dbReference>
<dbReference type="InterPro" id="IPR036034">
    <property type="entry name" value="PDZ_sf"/>
</dbReference>
<dbReference type="EMBL" id="BMQM01000051">
    <property type="protein sequence ID" value="GGR74838.1"/>
    <property type="molecule type" value="Genomic_DNA"/>
</dbReference>
<dbReference type="Pfam" id="PF13365">
    <property type="entry name" value="Trypsin_2"/>
    <property type="match status" value="1"/>
</dbReference>
<dbReference type="Proteomes" id="UP000634308">
    <property type="component" value="Unassembled WGS sequence"/>
</dbReference>
<evidence type="ECO:0000259" key="4">
    <source>
        <dbReference type="PROSITE" id="PS50106"/>
    </source>
</evidence>
<dbReference type="SUPFAM" id="SSF50156">
    <property type="entry name" value="PDZ domain-like"/>
    <property type="match status" value="1"/>
</dbReference>
<dbReference type="SUPFAM" id="SSF50494">
    <property type="entry name" value="Trypsin-like serine proteases"/>
    <property type="match status" value="1"/>
</dbReference>